<protein>
    <submittedName>
        <fullName evidence="1">Glutamine synthetase</fullName>
    </submittedName>
</protein>
<dbReference type="InterPro" id="IPR036651">
    <property type="entry name" value="Gln_synt_N_sf"/>
</dbReference>
<proteinExistence type="predicted"/>
<evidence type="ECO:0000313" key="1">
    <source>
        <dbReference type="EMBL" id="KAH0502379.1"/>
    </source>
</evidence>
<gene>
    <name evidence="1" type="ORF">LTLLF_192865</name>
</gene>
<sequence>MATSASSHLNKSIKQMYMSLPQGEKVQAMYIWVDGTGEGLRCKTRTLDCEPKCVEGEHGPEQNTHLEVG</sequence>
<dbReference type="EMBL" id="JAATJU010026014">
    <property type="protein sequence ID" value="KAH0502379.1"/>
    <property type="molecule type" value="Genomic_DNA"/>
</dbReference>
<dbReference type="Proteomes" id="UP000710432">
    <property type="component" value="Unassembled WGS sequence"/>
</dbReference>
<organism evidence="1 2">
    <name type="scientific">Microtus ochrogaster</name>
    <name type="common">Prairie vole</name>
    <dbReference type="NCBI Taxonomy" id="79684"/>
    <lineage>
        <taxon>Eukaryota</taxon>
        <taxon>Metazoa</taxon>
        <taxon>Chordata</taxon>
        <taxon>Craniata</taxon>
        <taxon>Vertebrata</taxon>
        <taxon>Euteleostomi</taxon>
        <taxon>Mammalia</taxon>
        <taxon>Eutheria</taxon>
        <taxon>Euarchontoglires</taxon>
        <taxon>Glires</taxon>
        <taxon>Rodentia</taxon>
        <taxon>Myomorpha</taxon>
        <taxon>Muroidea</taxon>
        <taxon>Cricetidae</taxon>
        <taxon>Arvicolinae</taxon>
        <taxon>Microtus</taxon>
    </lineage>
</organism>
<reference evidence="1" key="1">
    <citation type="submission" date="2020-03" db="EMBL/GenBank/DDBJ databases">
        <title>Studies in the Genomics of Life Span.</title>
        <authorList>
            <person name="Glass D."/>
        </authorList>
    </citation>
    <scope>NUCLEOTIDE SEQUENCE</scope>
    <source>
        <strain evidence="1">LTLLF</strain>
        <tissue evidence="1">Muscle</tissue>
    </source>
</reference>
<dbReference type="Gene3D" id="3.10.20.70">
    <property type="entry name" value="Glutamine synthetase, N-terminal domain"/>
    <property type="match status" value="1"/>
</dbReference>
<dbReference type="AlphaFoldDB" id="A0A8J6FZN8"/>
<evidence type="ECO:0000313" key="2">
    <source>
        <dbReference type="Proteomes" id="UP000710432"/>
    </source>
</evidence>
<dbReference type="GO" id="GO:0004356">
    <property type="term" value="F:glutamine synthetase activity"/>
    <property type="evidence" value="ECO:0007669"/>
    <property type="project" value="InterPro"/>
</dbReference>
<comment type="caution">
    <text evidence="1">The sequence shown here is derived from an EMBL/GenBank/DDBJ whole genome shotgun (WGS) entry which is preliminary data.</text>
</comment>
<accession>A0A8J6FZN8</accession>
<dbReference type="GO" id="GO:0006542">
    <property type="term" value="P:glutamine biosynthetic process"/>
    <property type="evidence" value="ECO:0007669"/>
    <property type="project" value="InterPro"/>
</dbReference>
<name>A0A8J6FZN8_MICOH</name>